<dbReference type="AlphaFoldDB" id="X1QLM7"/>
<organism evidence="1">
    <name type="scientific">marine sediment metagenome</name>
    <dbReference type="NCBI Taxonomy" id="412755"/>
    <lineage>
        <taxon>unclassified sequences</taxon>
        <taxon>metagenomes</taxon>
        <taxon>ecological metagenomes</taxon>
    </lineage>
</organism>
<dbReference type="EMBL" id="BARW01005017">
    <property type="protein sequence ID" value="GAI69148.1"/>
    <property type="molecule type" value="Genomic_DNA"/>
</dbReference>
<accession>X1QLM7</accession>
<feature type="non-terminal residue" evidence="1">
    <location>
        <position position="1"/>
    </location>
</feature>
<proteinExistence type="predicted"/>
<name>X1QLM7_9ZZZZ</name>
<evidence type="ECO:0000313" key="1">
    <source>
        <dbReference type="EMBL" id="GAI69148.1"/>
    </source>
</evidence>
<sequence length="33" mass="3800">GKKHFHELEVEGIKPTMISSNFLNTAKKILEMK</sequence>
<protein>
    <submittedName>
        <fullName evidence="1">Uncharacterized protein</fullName>
    </submittedName>
</protein>
<comment type="caution">
    <text evidence="1">The sequence shown here is derived from an EMBL/GenBank/DDBJ whole genome shotgun (WGS) entry which is preliminary data.</text>
</comment>
<gene>
    <name evidence="1" type="ORF">S12H4_11266</name>
</gene>
<reference evidence="1" key="1">
    <citation type="journal article" date="2014" name="Front. Microbiol.">
        <title>High frequency of phylogenetically diverse reductive dehalogenase-homologous genes in deep subseafloor sedimentary metagenomes.</title>
        <authorList>
            <person name="Kawai M."/>
            <person name="Futagami T."/>
            <person name="Toyoda A."/>
            <person name="Takaki Y."/>
            <person name="Nishi S."/>
            <person name="Hori S."/>
            <person name="Arai W."/>
            <person name="Tsubouchi T."/>
            <person name="Morono Y."/>
            <person name="Uchiyama I."/>
            <person name="Ito T."/>
            <person name="Fujiyama A."/>
            <person name="Inagaki F."/>
            <person name="Takami H."/>
        </authorList>
    </citation>
    <scope>NUCLEOTIDE SEQUENCE</scope>
    <source>
        <strain evidence="1">Expedition CK06-06</strain>
    </source>
</reference>